<keyword evidence="2" id="KW-0031">Aminopeptidase</keyword>
<dbReference type="Proteomes" id="UP000655208">
    <property type="component" value="Unassembled WGS sequence"/>
</dbReference>
<proteinExistence type="predicted"/>
<dbReference type="PANTHER" id="PTHR43056:SF5">
    <property type="entry name" value="PEPTIDASE S9 PROLYL OLIGOPEPTIDASE CATALYTIC DOMAIN-CONTAINING PROTEIN"/>
    <property type="match status" value="1"/>
</dbReference>
<dbReference type="AlphaFoldDB" id="A0A917WEK7"/>
<reference evidence="2" key="1">
    <citation type="journal article" date="2014" name="Int. J. Syst. Evol. Microbiol.">
        <title>Complete genome sequence of Corynebacterium casei LMG S-19264T (=DSM 44701T), isolated from a smear-ripened cheese.</title>
        <authorList>
            <consortium name="US DOE Joint Genome Institute (JGI-PGF)"/>
            <person name="Walter F."/>
            <person name="Albersmeier A."/>
            <person name="Kalinowski J."/>
            <person name="Ruckert C."/>
        </authorList>
    </citation>
    <scope>NUCLEOTIDE SEQUENCE</scope>
    <source>
        <strain evidence="2">CGMCC 4.7308</strain>
    </source>
</reference>
<dbReference type="GO" id="GO:0006508">
    <property type="term" value="P:proteolysis"/>
    <property type="evidence" value="ECO:0007669"/>
    <property type="project" value="InterPro"/>
</dbReference>
<protein>
    <submittedName>
        <fullName evidence="2">Dipeptidyl aminopeptidase</fullName>
    </submittedName>
</protein>
<keyword evidence="2" id="KW-0378">Hydrolase</keyword>
<evidence type="ECO:0000313" key="3">
    <source>
        <dbReference type="Proteomes" id="UP000655208"/>
    </source>
</evidence>
<dbReference type="InterPro" id="IPR001375">
    <property type="entry name" value="Peptidase_S9_cat"/>
</dbReference>
<dbReference type="InterPro" id="IPR050585">
    <property type="entry name" value="Xaa-Pro_dipeptidyl-ppase/CocE"/>
</dbReference>
<name>A0A917WEK7_9ACTN</name>
<comment type="caution">
    <text evidence="2">The sequence shown here is derived from an EMBL/GenBank/DDBJ whole genome shotgun (WGS) entry which is preliminary data.</text>
</comment>
<dbReference type="EMBL" id="BMNA01000002">
    <property type="protein sequence ID" value="GGL95727.1"/>
    <property type="molecule type" value="Genomic_DNA"/>
</dbReference>
<dbReference type="GO" id="GO:0008236">
    <property type="term" value="F:serine-type peptidase activity"/>
    <property type="evidence" value="ECO:0007669"/>
    <property type="project" value="InterPro"/>
</dbReference>
<dbReference type="InterPro" id="IPR029058">
    <property type="entry name" value="AB_hydrolase_fold"/>
</dbReference>
<evidence type="ECO:0000259" key="1">
    <source>
        <dbReference type="Pfam" id="PF00326"/>
    </source>
</evidence>
<feature type="domain" description="Peptidase S9 prolyl oligopeptidase catalytic" evidence="1">
    <location>
        <begin position="438"/>
        <end position="640"/>
    </location>
</feature>
<evidence type="ECO:0000313" key="2">
    <source>
        <dbReference type="EMBL" id="GGL95727.1"/>
    </source>
</evidence>
<dbReference type="RefSeq" id="WP_188940758.1">
    <property type="nucleotide sequence ID" value="NZ_BMNA01000002.1"/>
</dbReference>
<dbReference type="PANTHER" id="PTHR43056">
    <property type="entry name" value="PEPTIDASE S9 PROLYL OLIGOPEPTIDASE"/>
    <property type="match status" value="1"/>
</dbReference>
<accession>A0A917WEK7</accession>
<sequence>MTAADGPVPGSWPSPIDAHAAVAAGRGLEAVAWAGDEVWWSEGRPTENGRVVVCRAGGAAPGDVEDLLPADWNARTRVHEYGGTSWIPVPRAGGGAANGTDLVFAEWTDQRLYRVSPGGRPEPLTPEPSRPSGLRYAELVADVRRDRLLAVREEHDGDGTHGTVRRTVVAVPLDGSAAQDPAAVVDLLPSGPRSDFVACLSLSAGGDAVAFITWDHPDMPWDSTTAWWAPVDRGGALGRARTVAGGPGVSAVHPGWVSDGSLVVVSDDSGWWRPVVVDPAGGGRRLLTELPADFAAPLWVLGRHAWAPLPGGRLLVRPGDRPAVLDTFDGTVTPLDRWTWTGDLATSPSGRIALVVGGDTEGTAVVRLDPDGTRTVLRRASDGDLPAGFLPRPSARDVGGVHAVVYPPTHPEHIAAAGTAPLVVTVHGGPTAAHPRTLSAATAYFTSRGFAVAAVDYRGSTGYGRGYRDALRGRWAEADIEDAMTVARELVADGTAGAAVIVGGSAGGLTVLGALTTPGNPFAGGASEYGVADLVALGADTHDFESRYLDGLLGPDRELWRARSPLTHADRLTTPVLLLQGGRDPVVTPDQAEAFAQACRANGVPHALVVFPEESHGFRAAAARITALESELSFYGQVLGFGTPGVPRLELS</sequence>
<organism evidence="2 3">
    <name type="scientific">Nakamurella endophytica</name>
    <dbReference type="NCBI Taxonomy" id="1748367"/>
    <lineage>
        <taxon>Bacteria</taxon>
        <taxon>Bacillati</taxon>
        <taxon>Actinomycetota</taxon>
        <taxon>Actinomycetes</taxon>
        <taxon>Nakamurellales</taxon>
        <taxon>Nakamurellaceae</taxon>
        <taxon>Nakamurella</taxon>
    </lineage>
</organism>
<dbReference type="SUPFAM" id="SSF53474">
    <property type="entry name" value="alpha/beta-Hydrolases"/>
    <property type="match status" value="1"/>
</dbReference>
<keyword evidence="3" id="KW-1185">Reference proteome</keyword>
<gene>
    <name evidence="2" type="ORF">GCM10011594_14230</name>
</gene>
<reference evidence="2" key="2">
    <citation type="submission" date="2020-09" db="EMBL/GenBank/DDBJ databases">
        <authorList>
            <person name="Sun Q."/>
            <person name="Zhou Y."/>
        </authorList>
    </citation>
    <scope>NUCLEOTIDE SEQUENCE</scope>
    <source>
        <strain evidence="2">CGMCC 4.7308</strain>
    </source>
</reference>
<dbReference type="GO" id="GO:0004177">
    <property type="term" value="F:aminopeptidase activity"/>
    <property type="evidence" value="ECO:0007669"/>
    <property type="project" value="UniProtKB-KW"/>
</dbReference>
<dbReference type="Gene3D" id="3.40.50.1820">
    <property type="entry name" value="alpha/beta hydrolase"/>
    <property type="match status" value="1"/>
</dbReference>
<dbReference type="SUPFAM" id="SSF82171">
    <property type="entry name" value="DPP6 N-terminal domain-like"/>
    <property type="match status" value="1"/>
</dbReference>
<keyword evidence="2" id="KW-0645">Protease</keyword>
<dbReference type="Pfam" id="PF00326">
    <property type="entry name" value="Peptidase_S9"/>
    <property type="match status" value="1"/>
</dbReference>